<evidence type="ECO:0000256" key="1">
    <source>
        <dbReference type="ARBA" id="ARBA00023239"/>
    </source>
</evidence>
<dbReference type="InterPro" id="IPR036390">
    <property type="entry name" value="WH_DNA-bd_sf"/>
</dbReference>
<dbReference type="SUPFAM" id="SSF54909">
    <property type="entry name" value="Dimeric alpha+beta barrel"/>
    <property type="match status" value="1"/>
</dbReference>
<evidence type="ECO:0000313" key="8">
    <source>
        <dbReference type="EMBL" id="OIP36962.1"/>
    </source>
</evidence>
<keyword evidence="1" id="KW-0456">Lyase</keyword>
<comment type="similarity">
    <text evidence="3">Belongs to the Ahb/Nir family.</text>
</comment>
<dbReference type="PANTHER" id="PTHR43413:SF1">
    <property type="entry name" value="SIROHEME DECARBOXYLASE NIRL SUBUNIT"/>
    <property type="match status" value="1"/>
</dbReference>
<dbReference type="InterPro" id="IPR011008">
    <property type="entry name" value="Dimeric_a/b-barrel"/>
</dbReference>
<dbReference type="Gene3D" id="3.30.70.3460">
    <property type="match status" value="1"/>
</dbReference>
<dbReference type="SUPFAM" id="SSF46785">
    <property type="entry name" value="Winged helix' DNA-binding domain"/>
    <property type="match status" value="1"/>
</dbReference>
<feature type="domain" description="Siroheme decarboxylase NirL-like HTH" evidence="7">
    <location>
        <begin position="6"/>
        <end position="51"/>
    </location>
</feature>
<dbReference type="GO" id="GO:0016829">
    <property type="term" value="F:lyase activity"/>
    <property type="evidence" value="ECO:0007669"/>
    <property type="project" value="UniProtKB-KW"/>
</dbReference>
<evidence type="ECO:0000256" key="3">
    <source>
        <dbReference type="ARBA" id="ARBA00023457"/>
    </source>
</evidence>
<evidence type="ECO:0000256" key="2">
    <source>
        <dbReference type="ARBA" id="ARBA00023444"/>
    </source>
</evidence>
<evidence type="ECO:0000256" key="5">
    <source>
        <dbReference type="ARBA" id="ARBA00048470"/>
    </source>
</evidence>
<name>A0A1J5DXC2_9BACT</name>
<dbReference type="Pfam" id="PF22451">
    <property type="entry name" value="NirdL-like_HTH"/>
    <property type="match status" value="1"/>
</dbReference>
<comment type="pathway">
    <text evidence="2">Porphyrin-containing compound metabolism.</text>
</comment>
<dbReference type="Pfam" id="PF17805">
    <property type="entry name" value="AsnC_trans_reg2"/>
    <property type="match status" value="1"/>
</dbReference>
<proteinExistence type="inferred from homology"/>
<accession>A0A1J5DXC2</accession>
<gene>
    <name evidence="8" type="ORF">AUJ95_08910</name>
</gene>
<dbReference type="InterPro" id="IPR050684">
    <property type="entry name" value="HTH-Siroheme_Decarb"/>
</dbReference>
<dbReference type="STRING" id="1817895.AUJ95_08910"/>
<dbReference type="InterPro" id="IPR040523">
    <property type="entry name" value="AsnC_trans_reg2"/>
</dbReference>
<dbReference type="EC" id="4.1.1.111" evidence="4"/>
<comment type="caution">
    <text evidence="8">The sequence shown here is derived from an EMBL/GenBank/DDBJ whole genome shotgun (WGS) entry which is preliminary data.</text>
</comment>
<evidence type="ECO:0000259" key="7">
    <source>
        <dbReference type="Pfam" id="PF22451"/>
    </source>
</evidence>
<protein>
    <recommendedName>
        <fullName evidence="4">siroheme decarboxylase</fullName>
        <ecNumber evidence="4">4.1.1.111</ecNumber>
    </recommendedName>
</protein>
<reference evidence="8 9" key="1">
    <citation type="journal article" date="2016" name="Environ. Microbiol.">
        <title>Genomic resolution of a cold subsurface aquifer community provides metabolic insights for novel microbes adapted to high CO concentrations.</title>
        <authorList>
            <person name="Probst A.J."/>
            <person name="Castelle C.J."/>
            <person name="Singh A."/>
            <person name="Brown C.T."/>
            <person name="Anantharaman K."/>
            <person name="Sharon I."/>
            <person name="Hug L.A."/>
            <person name="Burstein D."/>
            <person name="Emerson J.B."/>
            <person name="Thomas B.C."/>
            <person name="Banfield J.F."/>
        </authorList>
    </citation>
    <scope>NUCLEOTIDE SEQUENCE [LARGE SCALE GENOMIC DNA]</scope>
    <source>
        <strain evidence="8">CG2_30_40_21</strain>
    </source>
</reference>
<dbReference type="PANTHER" id="PTHR43413">
    <property type="entry name" value="TRANSCRIPTIONAL REGULATOR, ASNC FAMILY"/>
    <property type="match status" value="1"/>
</dbReference>
<dbReference type="Proteomes" id="UP000183085">
    <property type="component" value="Unassembled WGS sequence"/>
</dbReference>
<dbReference type="AlphaFoldDB" id="A0A1J5DXC2"/>
<dbReference type="EMBL" id="MNYI01000230">
    <property type="protein sequence ID" value="OIP36962.1"/>
    <property type="molecule type" value="Genomic_DNA"/>
</dbReference>
<evidence type="ECO:0000256" key="4">
    <source>
        <dbReference type="ARBA" id="ARBA00023471"/>
    </source>
</evidence>
<sequence>MLDKYDRKILTLIQKLPAHRQPYQIVAEQVGLSEEEVLAKINGYIHDGLIRRMGITINHFLTGFDANAMVAWKVKTQDVDRVGEMLSALPSITHCYERGVDGDWEYNIFAMFHARTRQELEQTVEEIAGEMGVSDYKILYTLKEWKKDGRKYL</sequence>
<evidence type="ECO:0000259" key="6">
    <source>
        <dbReference type="Pfam" id="PF17805"/>
    </source>
</evidence>
<organism evidence="8 9">
    <name type="scientific">Candidatus Desantisbacteria bacterium CG2_30_40_21</name>
    <dbReference type="NCBI Taxonomy" id="1817895"/>
    <lineage>
        <taxon>Bacteria</taxon>
        <taxon>Candidatus Desantisiibacteriota</taxon>
    </lineage>
</organism>
<dbReference type="InterPro" id="IPR053953">
    <property type="entry name" value="NirdL-like_HTH"/>
</dbReference>
<comment type="catalytic activity">
    <reaction evidence="5">
        <text>siroheme + 2 H(+) = 12,18-didecarboxysiroheme + 2 CO2</text>
        <dbReference type="Rhea" id="RHEA:19093"/>
        <dbReference type="ChEBI" id="CHEBI:15378"/>
        <dbReference type="ChEBI" id="CHEBI:16526"/>
        <dbReference type="ChEBI" id="CHEBI:60052"/>
        <dbReference type="ChEBI" id="CHEBI:140497"/>
        <dbReference type="EC" id="4.1.1.111"/>
    </reaction>
</comment>
<evidence type="ECO:0000313" key="9">
    <source>
        <dbReference type="Proteomes" id="UP000183085"/>
    </source>
</evidence>
<feature type="domain" description="Siroheme decarboxylase AsnC-like ligand binding" evidence="6">
    <location>
        <begin position="62"/>
        <end position="146"/>
    </location>
</feature>